<dbReference type="SUPFAM" id="SSF111369">
    <property type="entry name" value="HlyD-like secretion proteins"/>
    <property type="match status" value="2"/>
</dbReference>
<dbReference type="InterPro" id="IPR059052">
    <property type="entry name" value="HH_YbhG-like"/>
</dbReference>
<dbReference type="GO" id="GO:0042597">
    <property type="term" value="C:periplasmic space"/>
    <property type="evidence" value="ECO:0007669"/>
    <property type="project" value="UniProtKB-SubCell"/>
</dbReference>
<keyword evidence="5 6" id="KW-0175">Coiled coil</keyword>
<protein>
    <submittedName>
        <fullName evidence="11">Macrolide export protein MacA</fullName>
    </submittedName>
</protein>
<accession>A0A5C6CDR1</accession>
<evidence type="ECO:0000256" key="3">
    <source>
        <dbReference type="ARBA" id="ARBA00022729"/>
    </source>
</evidence>
<proteinExistence type="inferred from homology"/>
<dbReference type="Pfam" id="PF25881">
    <property type="entry name" value="HH_YBHG"/>
    <property type="match status" value="1"/>
</dbReference>
<evidence type="ECO:0000256" key="2">
    <source>
        <dbReference type="ARBA" id="ARBA00010602"/>
    </source>
</evidence>
<dbReference type="InterPro" id="IPR050465">
    <property type="entry name" value="UPF0194_transport"/>
</dbReference>
<dbReference type="PANTHER" id="PTHR32347">
    <property type="entry name" value="EFFLUX SYSTEM COMPONENT YKNX-RELATED"/>
    <property type="match status" value="1"/>
</dbReference>
<evidence type="ECO:0000313" key="12">
    <source>
        <dbReference type="Proteomes" id="UP000316304"/>
    </source>
</evidence>
<feature type="transmembrane region" description="Helical" evidence="8">
    <location>
        <begin position="7"/>
        <end position="24"/>
    </location>
</feature>
<comment type="subcellular location">
    <subcellularLocation>
        <location evidence="1">Periplasm</location>
    </subcellularLocation>
</comment>
<evidence type="ECO:0000259" key="9">
    <source>
        <dbReference type="Pfam" id="PF25881"/>
    </source>
</evidence>
<dbReference type="InterPro" id="IPR058792">
    <property type="entry name" value="Beta-barrel_RND_2"/>
</dbReference>
<keyword evidence="8" id="KW-0472">Membrane</keyword>
<evidence type="ECO:0000313" key="11">
    <source>
        <dbReference type="EMBL" id="TWU20939.1"/>
    </source>
</evidence>
<organism evidence="11 12">
    <name type="scientific">Novipirellula galeiformis</name>
    <dbReference type="NCBI Taxonomy" id="2528004"/>
    <lineage>
        <taxon>Bacteria</taxon>
        <taxon>Pseudomonadati</taxon>
        <taxon>Planctomycetota</taxon>
        <taxon>Planctomycetia</taxon>
        <taxon>Pirellulales</taxon>
        <taxon>Pirellulaceae</taxon>
        <taxon>Novipirellula</taxon>
    </lineage>
</organism>
<comment type="similarity">
    <text evidence="2">Belongs to the UPF0194 family.</text>
</comment>
<name>A0A5C6CDR1_9BACT</name>
<dbReference type="Gene3D" id="1.10.287.470">
    <property type="entry name" value="Helix hairpin bin"/>
    <property type="match status" value="1"/>
</dbReference>
<dbReference type="EMBL" id="SJPT01000007">
    <property type="protein sequence ID" value="TWU20939.1"/>
    <property type="molecule type" value="Genomic_DNA"/>
</dbReference>
<evidence type="ECO:0000256" key="1">
    <source>
        <dbReference type="ARBA" id="ARBA00004418"/>
    </source>
</evidence>
<evidence type="ECO:0000256" key="6">
    <source>
        <dbReference type="SAM" id="Coils"/>
    </source>
</evidence>
<keyword evidence="8" id="KW-0812">Transmembrane</keyword>
<evidence type="ECO:0000256" key="8">
    <source>
        <dbReference type="SAM" id="Phobius"/>
    </source>
</evidence>
<dbReference type="PANTHER" id="PTHR32347:SF29">
    <property type="entry name" value="UPF0194 MEMBRANE PROTEIN YBHG"/>
    <property type="match status" value="1"/>
</dbReference>
<sequence>MKKIIRFILLVCFFGAAGTAYWYWRSQQSLQESGELVLYGNVDVRQVELAINGSERIAELNVEEGDRVTSGQLLAKLETTRLEQSVARAQAIVDAQKQVVARLEAGSRREEIAKAHADVEEAQATAVDKRRREERVRKLLKSNAASQQEVDDALAEYESAKASIKSLQAVADLVVAGPRQEDKTEAKATLKRYEAELAQAEHDLSDASLYAPSVGIIQARILEVGDMASPLKPVFTMALIDPVWVRAYVSEPDLGKISEGMSATVITDSFPDKEYVGWIGYISPSAEFTPKPVETRELRTKLVYQVRVFVKNPDNELRMGMPATVKIQLKQTTEKSVADDPSAGGSTATTDAVAQQ</sequence>
<evidence type="ECO:0000256" key="5">
    <source>
        <dbReference type="ARBA" id="ARBA00023054"/>
    </source>
</evidence>
<keyword evidence="12" id="KW-1185">Reference proteome</keyword>
<evidence type="ECO:0000256" key="7">
    <source>
        <dbReference type="SAM" id="MobiDB-lite"/>
    </source>
</evidence>
<dbReference type="PRINTS" id="PR01490">
    <property type="entry name" value="RTXTOXIND"/>
</dbReference>
<feature type="domain" description="CusB-like beta-barrel" evidence="10">
    <location>
        <begin position="242"/>
        <end position="328"/>
    </location>
</feature>
<dbReference type="Pfam" id="PF25954">
    <property type="entry name" value="Beta-barrel_RND_2"/>
    <property type="match status" value="1"/>
</dbReference>
<gene>
    <name evidence="11" type="primary">macA_3</name>
    <name evidence="11" type="ORF">Pla52o_39700</name>
</gene>
<dbReference type="OrthoDB" id="9778236at2"/>
<feature type="region of interest" description="Disordered" evidence="7">
    <location>
        <begin position="332"/>
        <end position="356"/>
    </location>
</feature>
<keyword evidence="8" id="KW-1133">Transmembrane helix</keyword>
<dbReference type="Proteomes" id="UP000316304">
    <property type="component" value="Unassembled WGS sequence"/>
</dbReference>
<dbReference type="RefSeq" id="WP_146596079.1">
    <property type="nucleotide sequence ID" value="NZ_SJPT01000007.1"/>
</dbReference>
<comment type="caution">
    <text evidence="11">The sequence shown here is derived from an EMBL/GenBank/DDBJ whole genome shotgun (WGS) entry which is preliminary data.</text>
</comment>
<dbReference type="AlphaFoldDB" id="A0A5C6CDR1"/>
<evidence type="ECO:0000256" key="4">
    <source>
        <dbReference type="ARBA" id="ARBA00022764"/>
    </source>
</evidence>
<reference evidence="11 12" key="1">
    <citation type="submission" date="2019-02" db="EMBL/GenBank/DDBJ databases">
        <title>Deep-cultivation of Planctomycetes and their phenomic and genomic characterization uncovers novel biology.</title>
        <authorList>
            <person name="Wiegand S."/>
            <person name="Jogler M."/>
            <person name="Boedeker C."/>
            <person name="Pinto D."/>
            <person name="Vollmers J."/>
            <person name="Rivas-Marin E."/>
            <person name="Kohn T."/>
            <person name="Peeters S.H."/>
            <person name="Heuer A."/>
            <person name="Rast P."/>
            <person name="Oberbeckmann S."/>
            <person name="Bunk B."/>
            <person name="Jeske O."/>
            <person name="Meyerdierks A."/>
            <person name="Storesund J.E."/>
            <person name="Kallscheuer N."/>
            <person name="Luecker S."/>
            <person name="Lage O.M."/>
            <person name="Pohl T."/>
            <person name="Merkel B.J."/>
            <person name="Hornburger P."/>
            <person name="Mueller R.-W."/>
            <person name="Bruemmer F."/>
            <person name="Labrenz M."/>
            <person name="Spormann A.M."/>
            <person name="Op Den Camp H."/>
            <person name="Overmann J."/>
            <person name="Amann R."/>
            <person name="Jetten M.S.M."/>
            <person name="Mascher T."/>
            <person name="Medema M.H."/>
            <person name="Devos D.P."/>
            <person name="Kaster A.-K."/>
            <person name="Ovreas L."/>
            <person name="Rohde M."/>
            <person name="Galperin M.Y."/>
            <person name="Jogler C."/>
        </authorList>
    </citation>
    <scope>NUCLEOTIDE SEQUENCE [LARGE SCALE GENOMIC DNA]</scope>
    <source>
        <strain evidence="11 12">Pla52o</strain>
    </source>
</reference>
<feature type="compositionally biased region" description="Polar residues" evidence="7">
    <location>
        <begin position="344"/>
        <end position="356"/>
    </location>
</feature>
<feature type="domain" description="YbhG-like alpha-helical hairpin" evidence="9">
    <location>
        <begin position="85"/>
        <end position="206"/>
    </location>
</feature>
<dbReference type="Gene3D" id="2.40.30.170">
    <property type="match status" value="1"/>
</dbReference>
<evidence type="ECO:0000259" key="10">
    <source>
        <dbReference type="Pfam" id="PF25954"/>
    </source>
</evidence>
<keyword evidence="4" id="KW-0574">Periplasm</keyword>
<dbReference type="Gene3D" id="2.40.50.100">
    <property type="match status" value="1"/>
</dbReference>
<keyword evidence="3" id="KW-0732">Signal</keyword>
<feature type="coiled-coil region" evidence="6">
    <location>
        <begin position="136"/>
        <end position="210"/>
    </location>
</feature>